<name>A0A377G721_9GAMM</name>
<dbReference type="EMBL" id="UGGT01000001">
    <property type="protein sequence ID" value="STO20605.1"/>
    <property type="molecule type" value="Genomic_DNA"/>
</dbReference>
<sequence>MKIKGGDSNKKFQSTFFKPQVKGNELNKEFRAAEKNRNKFWSGQNNCSNIIESDETLALNAVALMSSYLK</sequence>
<dbReference type="OrthoDB" id="9925757at2"/>
<reference evidence="1 2" key="1">
    <citation type="submission" date="2018-06" db="EMBL/GenBank/DDBJ databases">
        <authorList>
            <consortium name="Pathogen Informatics"/>
            <person name="Doyle S."/>
        </authorList>
    </citation>
    <scope>NUCLEOTIDE SEQUENCE [LARGE SCALE GENOMIC DNA]</scope>
    <source>
        <strain evidence="1 2">NCTC11370</strain>
    </source>
</reference>
<dbReference type="GeneID" id="93292709"/>
<dbReference type="AlphaFoldDB" id="A0A377G721"/>
<accession>A0A377G721</accession>
<organism evidence="1 2">
    <name type="scientific">Fluoribacter dumoffii</name>
    <dbReference type="NCBI Taxonomy" id="463"/>
    <lineage>
        <taxon>Bacteria</taxon>
        <taxon>Pseudomonadati</taxon>
        <taxon>Pseudomonadota</taxon>
        <taxon>Gammaproteobacteria</taxon>
        <taxon>Legionellales</taxon>
        <taxon>Legionellaceae</taxon>
        <taxon>Fluoribacter</taxon>
    </lineage>
</organism>
<gene>
    <name evidence="1" type="ORF">NCTC11370_00664</name>
</gene>
<dbReference type="Proteomes" id="UP000254554">
    <property type="component" value="Unassembled WGS sequence"/>
</dbReference>
<keyword evidence="2" id="KW-1185">Reference proteome</keyword>
<protein>
    <submittedName>
        <fullName evidence="1">Uncharacterized protein</fullName>
    </submittedName>
</protein>
<evidence type="ECO:0000313" key="2">
    <source>
        <dbReference type="Proteomes" id="UP000254554"/>
    </source>
</evidence>
<proteinExistence type="predicted"/>
<dbReference type="RefSeq" id="WP_010652905.1">
    <property type="nucleotide sequence ID" value="NZ_JAPHOO010000001.1"/>
</dbReference>
<evidence type="ECO:0000313" key="1">
    <source>
        <dbReference type="EMBL" id="STO20605.1"/>
    </source>
</evidence>